<feature type="transmembrane region" description="Helical" evidence="1">
    <location>
        <begin position="139"/>
        <end position="160"/>
    </location>
</feature>
<evidence type="ECO:0000313" key="2">
    <source>
        <dbReference type="EMBL" id="AKQ47686.1"/>
    </source>
</evidence>
<accession>A0A0H4WB13</accession>
<keyword evidence="1" id="KW-0812">Transmembrane</keyword>
<feature type="transmembrane region" description="Helical" evidence="1">
    <location>
        <begin position="49"/>
        <end position="67"/>
    </location>
</feature>
<evidence type="ECO:0000313" key="3">
    <source>
        <dbReference type="Proteomes" id="UP000036458"/>
    </source>
</evidence>
<dbReference type="EMBL" id="CP010777">
    <property type="protein sequence ID" value="AKQ47686.1"/>
    <property type="molecule type" value="Genomic_DNA"/>
</dbReference>
<keyword evidence="1" id="KW-0472">Membrane</keyword>
<organism evidence="2 3">
    <name type="scientific">Rufibacter radiotolerans</name>
    <dbReference type="NCBI Taxonomy" id="1379910"/>
    <lineage>
        <taxon>Bacteria</taxon>
        <taxon>Pseudomonadati</taxon>
        <taxon>Bacteroidota</taxon>
        <taxon>Cytophagia</taxon>
        <taxon>Cytophagales</taxon>
        <taxon>Hymenobacteraceae</taxon>
        <taxon>Rufibacter</taxon>
    </lineage>
</organism>
<evidence type="ECO:0000256" key="1">
    <source>
        <dbReference type="SAM" id="Phobius"/>
    </source>
</evidence>
<evidence type="ECO:0008006" key="4">
    <source>
        <dbReference type="Google" id="ProtNLM"/>
    </source>
</evidence>
<dbReference type="AlphaFoldDB" id="A0A0H4WB13"/>
<protein>
    <recommendedName>
        <fullName evidence="4">DUF4234 domain-containing protein</fullName>
    </recommendedName>
</protein>
<proteinExistence type="predicted"/>
<dbReference type="Proteomes" id="UP000036458">
    <property type="component" value="Chromosome"/>
</dbReference>
<feature type="transmembrane region" description="Helical" evidence="1">
    <location>
        <begin position="101"/>
        <end position="118"/>
    </location>
</feature>
<reference evidence="2 3" key="1">
    <citation type="submission" date="2015-01" db="EMBL/GenBank/DDBJ databases">
        <title>Rufibacter sp./DG31D/ whole genome sequencing.</title>
        <authorList>
            <person name="Kim M.K."/>
            <person name="Srinivasan S."/>
            <person name="Lee J.-J."/>
        </authorList>
    </citation>
    <scope>NUCLEOTIDE SEQUENCE [LARGE SCALE GENOMIC DNA]</scope>
    <source>
        <strain evidence="2 3">DG31D</strain>
    </source>
</reference>
<feature type="transmembrane region" description="Helical" evidence="1">
    <location>
        <begin position="12"/>
        <end position="29"/>
    </location>
</feature>
<feature type="transmembrane region" description="Helical" evidence="1">
    <location>
        <begin position="79"/>
        <end position="95"/>
    </location>
</feature>
<gene>
    <name evidence="2" type="ORF">TH63_12350</name>
</gene>
<dbReference type="PATRIC" id="fig|1379910.4.peg.2679"/>
<keyword evidence="1" id="KW-1133">Transmembrane helix</keyword>
<keyword evidence="3" id="KW-1185">Reference proteome</keyword>
<dbReference type="KEGG" id="ruf:TH63_12350"/>
<sequence length="165" mass="19312">MIEEYYHVQPVWKFALLCVLTFGIYEIYWFYQNWNFIKEFEEREEIMPFWRSIFIVFFGQHLFSRVLVRAQEQGYQESYSSGGLLFAFFILTLLSRLPDPLWLISLFSFLPLIPVLNARNYFFRKACPTGTESTTFTGGEVACVVLGTIFFGLVVIGLAMGDQPY</sequence>
<name>A0A0H4WB13_9BACT</name>